<accession>A0ABT3FQ80</accession>
<name>A0ABT3FQ80_9BACT</name>
<keyword evidence="4" id="KW-1185">Reference proteome</keyword>
<evidence type="ECO:0000256" key="1">
    <source>
        <dbReference type="SAM" id="MobiDB-lite"/>
    </source>
</evidence>
<keyword evidence="2" id="KW-0472">Membrane</keyword>
<feature type="transmembrane region" description="Helical" evidence="2">
    <location>
        <begin position="20"/>
        <end position="40"/>
    </location>
</feature>
<organism evidence="3 4">
    <name type="scientific">Luteolibacter flavescens</name>
    <dbReference type="NCBI Taxonomy" id="1859460"/>
    <lineage>
        <taxon>Bacteria</taxon>
        <taxon>Pseudomonadati</taxon>
        <taxon>Verrucomicrobiota</taxon>
        <taxon>Verrucomicrobiia</taxon>
        <taxon>Verrucomicrobiales</taxon>
        <taxon>Verrucomicrobiaceae</taxon>
        <taxon>Luteolibacter</taxon>
    </lineage>
</organism>
<dbReference type="Proteomes" id="UP001207930">
    <property type="component" value="Unassembled WGS sequence"/>
</dbReference>
<evidence type="ECO:0000313" key="4">
    <source>
        <dbReference type="Proteomes" id="UP001207930"/>
    </source>
</evidence>
<evidence type="ECO:0000313" key="3">
    <source>
        <dbReference type="EMBL" id="MCW1885479.1"/>
    </source>
</evidence>
<sequence length="415" mass="44635">MTEESDYVTPSRPRRFGAGAFSISVIIHLVFLMLAVFYFVKWVEPPEEKIDFLPGGGGGGGNEGQTVSKIKAQQRMMTSPALSKRIAVAGPASFSLPDASPDFASASMPMAMSDASSGSGGGAGGGRGTGIGKGFGSGSGMGSGPGVGQGFVSTSVFGGKQDRSDALAGHLYDFKQDEKGKAVEYDIGNAQHFITRAHDLQNRRFRDSAFRKFFKAPDTLYLTQLAIPLRPADEGPALFGAGDKMKPSGWLAHYRGKIKAPRTMSFRFVGSADDYIAVQAKGRLRLVAARPELQAPVQDKWEPAAGSDAYPGPMGTLVFGDWIQVRAGEELEMDLAIGERPGGVVGFLLLVEEKDKEYRTAGNGRPILPIFTTEAIVDPIRERITKGFPDWEFEWDNVPVFTNRSGPDPLADPFR</sequence>
<proteinExistence type="predicted"/>
<gene>
    <name evidence="3" type="ORF">OKA04_12135</name>
</gene>
<keyword evidence="2" id="KW-0812">Transmembrane</keyword>
<evidence type="ECO:0000256" key="2">
    <source>
        <dbReference type="SAM" id="Phobius"/>
    </source>
</evidence>
<feature type="compositionally biased region" description="Gly residues" evidence="1">
    <location>
        <begin position="118"/>
        <end position="142"/>
    </location>
</feature>
<protein>
    <submittedName>
        <fullName evidence="3">Uncharacterized protein</fullName>
    </submittedName>
</protein>
<feature type="region of interest" description="Disordered" evidence="1">
    <location>
        <begin position="114"/>
        <end position="142"/>
    </location>
</feature>
<comment type="caution">
    <text evidence="3">The sequence shown here is derived from an EMBL/GenBank/DDBJ whole genome shotgun (WGS) entry which is preliminary data.</text>
</comment>
<dbReference type="RefSeq" id="WP_264501436.1">
    <property type="nucleotide sequence ID" value="NZ_JAPDDS010000006.1"/>
</dbReference>
<keyword evidence="2" id="KW-1133">Transmembrane helix</keyword>
<dbReference type="EMBL" id="JAPDDS010000006">
    <property type="protein sequence ID" value="MCW1885479.1"/>
    <property type="molecule type" value="Genomic_DNA"/>
</dbReference>
<reference evidence="3 4" key="1">
    <citation type="submission" date="2022-10" db="EMBL/GenBank/DDBJ databases">
        <title>Luteolibacter flavescens strain MCCC 1K03193, whole genome shotgun sequencing project.</title>
        <authorList>
            <person name="Zhao G."/>
            <person name="Shen L."/>
        </authorList>
    </citation>
    <scope>NUCLEOTIDE SEQUENCE [LARGE SCALE GENOMIC DNA]</scope>
    <source>
        <strain evidence="3 4">MCCC 1K03193</strain>
    </source>
</reference>